<dbReference type="GeneID" id="113687460"/>
<reference evidence="2" key="2">
    <citation type="submission" date="2025-08" db="UniProtKB">
        <authorList>
            <consortium name="RefSeq"/>
        </authorList>
    </citation>
    <scope>IDENTIFICATION</scope>
    <source>
        <tissue evidence="2">Leaves</tissue>
    </source>
</reference>
<dbReference type="PANTHER" id="PTHR47592">
    <property type="entry name" value="PBF68 PROTEIN"/>
    <property type="match status" value="1"/>
</dbReference>
<dbReference type="PANTHER" id="PTHR47592:SF27">
    <property type="entry name" value="OS08G0421700 PROTEIN"/>
    <property type="match status" value="1"/>
</dbReference>
<accession>A0A6P6S3X7</accession>
<dbReference type="Proteomes" id="UP001652660">
    <property type="component" value="Chromosome 5e"/>
</dbReference>
<organism evidence="1 2">
    <name type="scientific">Coffea arabica</name>
    <name type="common">Arabian coffee</name>
    <dbReference type="NCBI Taxonomy" id="13443"/>
    <lineage>
        <taxon>Eukaryota</taxon>
        <taxon>Viridiplantae</taxon>
        <taxon>Streptophyta</taxon>
        <taxon>Embryophyta</taxon>
        <taxon>Tracheophyta</taxon>
        <taxon>Spermatophyta</taxon>
        <taxon>Magnoliopsida</taxon>
        <taxon>eudicotyledons</taxon>
        <taxon>Gunneridae</taxon>
        <taxon>Pentapetalae</taxon>
        <taxon>asterids</taxon>
        <taxon>lamiids</taxon>
        <taxon>Gentianales</taxon>
        <taxon>Rubiaceae</taxon>
        <taxon>Ixoroideae</taxon>
        <taxon>Gardenieae complex</taxon>
        <taxon>Bertiereae - Coffeeae clade</taxon>
        <taxon>Coffeeae</taxon>
        <taxon>Coffea</taxon>
    </lineage>
</organism>
<sequence>MASSSDVKSDVQISNKINDERPEKFKGVDFKRWQQKMQFYLTTLNLAHILKEECPKLADPDSRESLLTVETWKQSDFLCRNYILNRLDDTLYDIYSAYSTAKEVWDSLEKKYKMDDAGAKKFVIGKFLKYVMVDSKPVTKQVEEIQILMHELHGQGCSINEHFQVGAIIEKLPSS</sequence>
<evidence type="ECO:0000313" key="2">
    <source>
        <dbReference type="RefSeq" id="XP_027060865.1"/>
    </source>
</evidence>
<dbReference type="AlphaFoldDB" id="A0A6P6S3X7"/>
<keyword evidence="1" id="KW-1185">Reference proteome</keyword>
<evidence type="ECO:0000313" key="1">
    <source>
        <dbReference type="Proteomes" id="UP001652660"/>
    </source>
</evidence>
<reference evidence="1" key="1">
    <citation type="journal article" date="2025" name="Foods">
        <title>Unveiling the Microbial Signatures of Arabica Coffee Cherries: Insights into Ripeness Specific Diversity, Functional Traits, and Implications for Quality and Safety.</title>
        <authorList>
            <consortium name="RefSeq"/>
            <person name="Tenea G.N."/>
            <person name="Cifuentes V."/>
            <person name="Reyes P."/>
            <person name="Cevallos-Vallejos M."/>
        </authorList>
    </citation>
    <scope>NUCLEOTIDE SEQUENCE [LARGE SCALE GENOMIC DNA]</scope>
</reference>
<dbReference type="RefSeq" id="XP_027060865.1">
    <property type="nucleotide sequence ID" value="XM_027205064.1"/>
</dbReference>
<protein>
    <recommendedName>
        <fullName evidence="3">Retrovirus-related Pol polyprotein from transposon TNT 1-94</fullName>
    </recommendedName>
</protein>
<proteinExistence type="predicted"/>
<evidence type="ECO:0008006" key="3">
    <source>
        <dbReference type="Google" id="ProtNLM"/>
    </source>
</evidence>
<gene>
    <name evidence="2" type="primary">LOC113687460</name>
</gene>
<name>A0A6P6S3X7_COFAR</name>
<dbReference type="OrthoDB" id="1192122at2759"/>
<dbReference type="Pfam" id="PF14223">
    <property type="entry name" value="Retrotran_gag_2"/>
    <property type="match status" value="1"/>
</dbReference>